<organism evidence="1 2">
    <name type="scientific">Thanatephorus cucumeris (strain AG1-IB / isolate 7/3/14)</name>
    <name type="common">Lettuce bottom rot fungus</name>
    <name type="synonym">Rhizoctonia solani</name>
    <dbReference type="NCBI Taxonomy" id="1108050"/>
    <lineage>
        <taxon>Eukaryota</taxon>
        <taxon>Fungi</taxon>
        <taxon>Dikarya</taxon>
        <taxon>Basidiomycota</taxon>
        <taxon>Agaricomycotina</taxon>
        <taxon>Agaricomycetes</taxon>
        <taxon>Cantharellales</taxon>
        <taxon>Ceratobasidiaceae</taxon>
        <taxon>Rhizoctonia</taxon>
        <taxon>Rhizoctonia solani AG-1</taxon>
    </lineage>
</organism>
<evidence type="ECO:0000313" key="1">
    <source>
        <dbReference type="EMBL" id="CEL62462.1"/>
    </source>
</evidence>
<gene>
    <name evidence="1" type="ORF">RSOLAG1IB_04818</name>
</gene>
<proteinExistence type="predicted"/>
<protein>
    <submittedName>
        <fullName evidence="1">Uncharacterized protein</fullName>
    </submittedName>
</protein>
<evidence type="ECO:0000313" key="2">
    <source>
        <dbReference type="Proteomes" id="UP000059188"/>
    </source>
</evidence>
<dbReference type="AlphaFoldDB" id="A0A0B7G1W8"/>
<dbReference type="Proteomes" id="UP000059188">
    <property type="component" value="Unassembled WGS sequence"/>
</dbReference>
<sequence length="125" mass="13577">MLFIHCALVRATKACAKNNTPCVFPRVPPVRNLTRFRTTHTHGPSTPLSYVLLPHTTWFSRPLPGSFGAAALVAPQFGLPPSTPCHCPRAPDPGHISVGFKSLSPTDAFEHGTWDSCRRSGFLAD</sequence>
<name>A0A0B7G1W8_THACB</name>
<keyword evidence="2" id="KW-1185">Reference proteome</keyword>
<accession>A0A0B7G1W8</accession>
<dbReference type="EMBL" id="LN679106">
    <property type="protein sequence ID" value="CEL62462.1"/>
    <property type="molecule type" value="Genomic_DNA"/>
</dbReference>
<reference evidence="1 2" key="1">
    <citation type="submission" date="2014-11" db="EMBL/GenBank/DDBJ databases">
        <authorList>
            <person name="Wibberg Daniel"/>
        </authorList>
    </citation>
    <scope>NUCLEOTIDE SEQUENCE [LARGE SCALE GENOMIC DNA]</scope>
    <source>
        <strain evidence="1">Rhizoctonia solani AG1-IB 7/3/14</strain>
    </source>
</reference>